<dbReference type="RefSeq" id="WP_249996090.1">
    <property type="nucleotide sequence ID" value="NZ_CP116221.1"/>
</dbReference>
<dbReference type="SUPFAM" id="SSF51338">
    <property type="entry name" value="Composite domain of metallo-dependent hydrolases"/>
    <property type="match status" value="1"/>
</dbReference>
<feature type="signal peptide" evidence="1">
    <location>
        <begin position="1"/>
        <end position="20"/>
    </location>
</feature>
<dbReference type="Proteomes" id="UP001202717">
    <property type="component" value="Chromosome"/>
</dbReference>
<dbReference type="InterPro" id="IPR051781">
    <property type="entry name" value="Metallo-dep_Hydrolase"/>
</dbReference>
<evidence type="ECO:0000313" key="3">
    <source>
        <dbReference type="EMBL" id="WCO00735.1"/>
    </source>
</evidence>
<dbReference type="InterPro" id="IPR006680">
    <property type="entry name" value="Amidohydro-rel"/>
</dbReference>
<keyword evidence="1" id="KW-0732">Signal</keyword>
<keyword evidence="4" id="KW-1185">Reference proteome</keyword>
<protein>
    <submittedName>
        <fullName evidence="3">Amidohydrolase family protein</fullName>
    </submittedName>
</protein>
<feature type="chain" id="PRO_5046487343" evidence="1">
    <location>
        <begin position="21"/>
        <end position="435"/>
    </location>
</feature>
<proteinExistence type="predicted"/>
<evidence type="ECO:0000259" key="2">
    <source>
        <dbReference type="Pfam" id="PF01979"/>
    </source>
</evidence>
<evidence type="ECO:0000313" key="4">
    <source>
        <dbReference type="Proteomes" id="UP001202717"/>
    </source>
</evidence>
<gene>
    <name evidence="3" type="ORF">MUN68_011725</name>
</gene>
<dbReference type="InterPro" id="IPR011059">
    <property type="entry name" value="Metal-dep_hydrolase_composite"/>
</dbReference>
<accession>A0ABY7RYF4</accession>
<sequence length="435" mass="47902">MKNTHLYIVLLLLSFGITNAQQTPAKKQTKTIAITGATAHIGNGDMIKNSLIIFKDGKLITVVDATVAKMDLTGMEVIDASEKHVYPGFIIPNTTLGLVEIDAVRATDDDSELGSWNPHIRSLIAYNTESKVVESLRPNGVLLAQVTPRGGRISGTSSVVQLDAWNWEDAVVKEDDGIHMSWPNNFSRGRWWRGEDPGMKINKDYEKQVKEIGDFFAATKAYANVSNSTLNLPYEATKGLFDGSKKLFINVDDEKGIIDAVNFSKANGVTNMTIVSGNEAYKVADLLKQNNISVLLQRVHSRPGQTDDDYDLPFKMAKLLVDKGVLVALEGNGQMERMNARNLPFYAGTTVSYGLTKAQALQLITLNTAKILGIDAIYGSLEEGKSATLFISEGDALDMRTNILSHAFIDGRLISLESHQTTLWKRYSEKLKNQD</sequence>
<name>A0ABY7RYF4_9FLAO</name>
<dbReference type="EMBL" id="CP116221">
    <property type="protein sequence ID" value="WCO00735.1"/>
    <property type="molecule type" value="Genomic_DNA"/>
</dbReference>
<dbReference type="Gene3D" id="3.20.20.140">
    <property type="entry name" value="Metal-dependent hydrolases"/>
    <property type="match status" value="1"/>
</dbReference>
<dbReference type="InterPro" id="IPR032466">
    <property type="entry name" value="Metal_Hydrolase"/>
</dbReference>
<dbReference type="Pfam" id="PF01979">
    <property type="entry name" value="Amidohydro_1"/>
    <property type="match status" value="1"/>
</dbReference>
<dbReference type="SUPFAM" id="SSF51556">
    <property type="entry name" value="Metallo-dependent hydrolases"/>
    <property type="match status" value="1"/>
</dbReference>
<feature type="domain" description="Amidohydrolase-related" evidence="2">
    <location>
        <begin position="342"/>
        <end position="395"/>
    </location>
</feature>
<organism evidence="3 4">
    <name type="scientific">Psychroserpens ponticola</name>
    <dbReference type="NCBI Taxonomy" id="2932268"/>
    <lineage>
        <taxon>Bacteria</taxon>
        <taxon>Pseudomonadati</taxon>
        <taxon>Bacteroidota</taxon>
        <taxon>Flavobacteriia</taxon>
        <taxon>Flavobacteriales</taxon>
        <taxon>Flavobacteriaceae</taxon>
        <taxon>Psychroserpens</taxon>
    </lineage>
</organism>
<dbReference type="PANTHER" id="PTHR43135:SF3">
    <property type="entry name" value="ALPHA-D-RIBOSE 1-METHYLPHOSPHONATE 5-TRIPHOSPHATE DIPHOSPHATASE"/>
    <property type="match status" value="1"/>
</dbReference>
<reference evidence="3 4" key="1">
    <citation type="submission" date="2023-01" db="EMBL/GenBank/DDBJ databases">
        <title>Psychroserpens ponticola sp. nov., isolated from seawater.</title>
        <authorList>
            <person name="Kristyanto S."/>
            <person name="Jung J."/>
            <person name="Kim J.M."/>
            <person name="Jeon C.O."/>
        </authorList>
    </citation>
    <scope>NUCLEOTIDE SEQUENCE [LARGE SCALE GENOMIC DNA]</scope>
    <source>
        <strain evidence="3 4">MSW6</strain>
    </source>
</reference>
<dbReference type="PANTHER" id="PTHR43135">
    <property type="entry name" value="ALPHA-D-RIBOSE 1-METHYLPHOSPHONATE 5-TRIPHOSPHATE DIPHOSPHATASE"/>
    <property type="match status" value="1"/>
</dbReference>
<evidence type="ECO:0000256" key="1">
    <source>
        <dbReference type="SAM" id="SignalP"/>
    </source>
</evidence>